<comment type="caution">
    <text evidence="1">The sequence shown here is derived from an EMBL/GenBank/DDBJ whole genome shotgun (WGS) entry which is preliminary data.</text>
</comment>
<evidence type="ECO:0000313" key="2">
    <source>
        <dbReference type="Proteomes" id="UP000285740"/>
    </source>
</evidence>
<dbReference type="Proteomes" id="UP000285740">
    <property type="component" value="Unassembled WGS sequence"/>
</dbReference>
<gene>
    <name evidence="1" type="ORF">DW918_08675</name>
</gene>
<dbReference type="RefSeq" id="WP_118030680.1">
    <property type="nucleotide sequence ID" value="NZ_CATZTO010000007.1"/>
</dbReference>
<reference evidence="1 2" key="1">
    <citation type="submission" date="2018-08" db="EMBL/GenBank/DDBJ databases">
        <title>A genome reference for cultivated species of the human gut microbiota.</title>
        <authorList>
            <person name="Zou Y."/>
            <person name="Xue W."/>
            <person name="Luo G."/>
        </authorList>
    </citation>
    <scope>NUCLEOTIDE SEQUENCE [LARGE SCALE GENOMIC DNA]</scope>
    <source>
        <strain evidence="1 2">AM42-30</strain>
    </source>
</reference>
<accession>A0A413T5J2</accession>
<organism evidence="1 2">
    <name type="scientific">Eubacterium ventriosum</name>
    <dbReference type="NCBI Taxonomy" id="39496"/>
    <lineage>
        <taxon>Bacteria</taxon>
        <taxon>Bacillati</taxon>
        <taxon>Bacillota</taxon>
        <taxon>Clostridia</taxon>
        <taxon>Eubacteriales</taxon>
        <taxon>Eubacteriaceae</taxon>
        <taxon>Eubacterium</taxon>
    </lineage>
</organism>
<dbReference type="AlphaFoldDB" id="A0A413T5J2"/>
<protein>
    <submittedName>
        <fullName evidence="1">Uncharacterized protein</fullName>
    </submittedName>
</protein>
<name>A0A413T5J2_9FIRM</name>
<dbReference type="EMBL" id="QSFV01000030">
    <property type="protein sequence ID" value="RHA79105.1"/>
    <property type="molecule type" value="Genomic_DNA"/>
</dbReference>
<sequence>MSDYKMMSCNQCCHTGKDCDVCVSPGCGEPENLSIYSPIIYDEVGINLCRTITIPENVLTLYPTTTYVQLLVADIKIYSGKGYFTGEEETVEYTEEELAEMGNPPTFSTVSTIPGRANCLRVKLTNLRVVFKIRLYDNCKKYITTVSLEAVYLPAVGTTNYNPDTNPRSVTVDMYAPYGASTVYNSYEEYYINYVGFNMYDNTVENGLNMNAVAKVMEFNPTTGTMSAGITLYLRTVYYQAYKFNSLGKTMPPKMNTHEAESNPCLKFVEGDLLLNDVKPLELEPPMCEGETKREIKDNNEINQCLKEILNTCNSEDEEVDDKI</sequence>
<evidence type="ECO:0000313" key="1">
    <source>
        <dbReference type="EMBL" id="RHA79105.1"/>
    </source>
</evidence>
<proteinExistence type="predicted"/>